<dbReference type="InterPro" id="IPR027417">
    <property type="entry name" value="P-loop_NTPase"/>
</dbReference>
<dbReference type="REBASE" id="211809">
    <property type="entry name" value="Vsp2416ORF19790P"/>
</dbReference>
<dbReference type="Pfam" id="PF04851">
    <property type="entry name" value="ResIII"/>
    <property type="match status" value="1"/>
</dbReference>
<accession>A0A220U7Y8</accession>
<dbReference type="EMBL" id="CP022315">
    <property type="protein sequence ID" value="ASK64227.1"/>
    <property type="molecule type" value="Genomic_DNA"/>
</dbReference>
<dbReference type="OrthoDB" id="9804145at2"/>
<dbReference type="Proteomes" id="UP000198312">
    <property type="component" value="Chromosome"/>
</dbReference>
<keyword evidence="3" id="KW-0378">Hydrolase</keyword>
<gene>
    <name evidence="3" type="ORF">CFK37_19785</name>
</gene>
<dbReference type="SUPFAM" id="SSF52540">
    <property type="entry name" value="P-loop containing nucleoside triphosphate hydrolases"/>
    <property type="match status" value="2"/>
</dbReference>
<feature type="domain" description="Helicase/UvrB N-terminal" evidence="1">
    <location>
        <begin position="58"/>
        <end position="251"/>
    </location>
</feature>
<evidence type="ECO:0000313" key="3">
    <source>
        <dbReference type="EMBL" id="ASK64227.1"/>
    </source>
</evidence>
<dbReference type="Gene3D" id="3.40.50.300">
    <property type="entry name" value="P-loop containing nucleotide triphosphate hydrolases"/>
    <property type="match status" value="2"/>
</dbReference>
<dbReference type="RefSeq" id="WP_089063478.1">
    <property type="nucleotide sequence ID" value="NZ_CP022315.1"/>
</dbReference>
<reference evidence="3 4" key="1">
    <citation type="submission" date="2017-07" db="EMBL/GenBank/DDBJ databases">
        <title>Virgibacillus sp. LM2416.</title>
        <authorList>
            <person name="Tak E.J."/>
            <person name="Bae J.-W."/>
        </authorList>
    </citation>
    <scope>NUCLEOTIDE SEQUENCE [LARGE SCALE GENOMIC DNA]</scope>
    <source>
        <strain evidence="3 4">LM2416</strain>
    </source>
</reference>
<feature type="domain" description="Type III restriction enzyme C-terminal endonuclease" evidence="2">
    <location>
        <begin position="881"/>
        <end position="985"/>
    </location>
</feature>
<dbReference type="GO" id="GO:0003677">
    <property type="term" value="F:DNA binding"/>
    <property type="evidence" value="ECO:0007669"/>
    <property type="project" value="InterPro"/>
</dbReference>
<keyword evidence="4" id="KW-1185">Reference proteome</keyword>
<dbReference type="AlphaFoldDB" id="A0A220U7Y8"/>
<organism evidence="3 4">
    <name type="scientific">Virgibacillus phasianinus</name>
    <dbReference type="NCBI Taxonomy" id="2017483"/>
    <lineage>
        <taxon>Bacteria</taxon>
        <taxon>Bacillati</taxon>
        <taxon>Bacillota</taxon>
        <taxon>Bacilli</taxon>
        <taxon>Bacillales</taxon>
        <taxon>Bacillaceae</taxon>
        <taxon>Virgibacillus</taxon>
    </lineage>
</organism>
<dbReference type="InterPro" id="IPR006935">
    <property type="entry name" value="Helicase/UvrB_N"/>
</dbReference>
<dbReference type="Pfam" id="PF19778">
    <property type="entry name" value="RE_endonuc"/>
    <property type="match status" value="1"/>
</dbReference>
<evidence type="ECO:0000259" key="2">
    <source>
        <dbReference type="Pfam" id="PF19778"/>
    </source>
</evidence>
<name>A0A220U7Y8_9BACI</name>
<keyword evidence="3" id="KW-0255">Endonuclease</keyword>
<dbReference type="GO" id="GO:0005524">
    <property type="term" value="F:ATP binding"/>
    <property type="evidence" value="ECO:0007669"/>
    <property type="project" value="InterPro"/>
</dbReference>
<sequence length="994" mass="115101">MKIKFDEQQYQLDAANSIVDIFDGQPVKVSNFSVGAGHILGQQQTELGIGNKLELSEQEILENIQTIQKGNHLKKSNVIQDWNFTVEMETGTGKTYVYSRSIFELNKKYGFSKFVIVVPSVAIREGVYKSFQMTADHFNELYPGQHCHYFIYDSSKLEKVREFATSSDIEVMIINIDAFRKSFDDPGKETKANLIHRERDTMNGKKPIEFIQETNPIVIIDEPQSVDNTEKAKEAISSLNPLCKLRYSATHRETYNLMYKLDPIDAYDQQLVKKIEVLSVNSDDDYNDPYIKLISVSNKSGYKATVELDEKKKNGNVKRVRKQIDPNKKNNLFLLSGERDLYQGYVVAGIDCFPGNESIEFENGKVLGLGGVIGGMDDNLLKRYQIRETIRTHLDKELKLINKGIKVLSLFFIDKVANYRVYNDDGTWSHGRYAQMFEEEYLNLIKHQKYHTLFEEDSFLTNFNVEDVHGGYFSQDKKGNFKDSRTTKDGSLRSNKDDESFFELIMKNKERLLSFDEPKRFIFSHSALKEGWDNPNVFQICTLVETKDTLTKRQKIGRGLRLPVNKDGHRVYDENDNILTVVANESYEEFADSLQKEMEGETGIKFGYIEQQAFAPITFKDENNEEQTLGYEKSEKLFVYLLEKKYIDRKGKVKDSLKQDLVSEDFSVPDEFSPVQQEIERVIKKSIKKLPVFNEKHKVSIGLNKEVLLSEDFNQLWDKIKYKTTYSVQLDSERLMNESVSAIRKLAPFRARKVKRENALLKVEHSGVTGEGQTLRVYEALEEERRLPDILRYLQEQTNLKRRTIVDILIKSERLDDFKKDPQGFMEAVMKIINREKRKLIIDGIKYEKIGDHEYYEQSLFENEELVGYMKANAVKVDDDKSVYNYIKYDSDTEKTFAEKLNNDEDVKLFVKLPGSFAIDTPLGNYNPDWAILVENDGVEKLFFVIETKGSTDQEDLRLREDGKIECGRKHFAALENGVKYDVASSYEQLKEKV</sequence>
<protein>
    <submittedName>
        <fullName evidence="3">Type III restriction endonuclease subunit R</fullName>
    </submittedName>
</protein>
<dbReference type="InterPro" id="IPR045572">
    <property type="entry name" value="RE_endonuc_C"/>
</dbReference>
<proteinExistence type="predicted"/>
<dbReference type="KEGG" id="vil:CFK37_19785"/>
<keyword evidence="3" id="KW-0540">Nuclease</keyword>
<evidence type="ECO:0000259" key="1">
    <source>
        <dbReference type="Pfam" id="PF04851"/>
    </source>
</evidence>
<evidence type="ECO:0000313" key="4">
    <source>
        <dbReference type="Proteomes" id="UP000198312"/>
    </source>
</evidence>
<dbReference type="GO" id="GO:0015668">
    <property type="term" value="F:type III site-specific deoxyribonuclease activity"/>
    <property type="evidence" value="ECO:0007669"/>
    <property type="project" value="InterPro"/>
</dbReference>